<sequence>MAQVWLRSGMDPDAPEAVVVAVVVDPEGTPEERAVGELFSCAYEGDGSFMLVRTDGWAERRLQGEVLTVDIVVYPAVLKMLEIDAAGFPERSLVEPDAVRLLRVSTRVAGRQYEQALDPTAVLTAPAEATPQQIVAGLHSGEEWPLILAPPPPAMA</sequence>
<protein>
    <recommendedName>
        <fullName evidence="3">Immunity protein 10</fullName>
    </recommendedName>
</protein>
<reference evidence="1" key="1">
    <citation type="submission" date="2024-05" db="EMBL/GenBank/DDBJ databases">
        <title>30 novel species of actinomycetes from the DSMZ collection.</title>
        <authorList>
            <person name="Nouioui I."/>
        </authorList>
    </citation>
    <scope>NUCLEOTIDE SEQUENCE</scope>
    <source>
        <strain evidence="1">DSM 41529</strain>
    </source>
</reference>
<keyword evidence="2" id="KW-1185">Reference proteome</keyword>
<evidence type="ECO:0000313" key="2">
    <source>
        <dbReference type="Proteomes" id="UP001180754"/>
    </source>
</evidence>
<evidence type="ECO:0008006" key="3">
    <source>
        <dbReference type="Google" id="ProtNLM"/>
    </source>
</evidence>
<proteinExistence type="predicted"/>
<dbReference type="EMBL" id="JAVRFD010000001">
    <property type="protein sequence ID" value="MDT0541302.1"/>
    <property type="molecule type" value="Genomic_DNA"/>
</dbReference>
<dbReference type="Proteomes" id="UP001180754">
    <property type="component" value="Unassembled WGS sequence"/>
</dbReference>
<gene>
    <name evidence="1" type="ORF">RND15_01050</name>
</gene>
<dbReference type="RefSeq" id="WP_311721563.1">
    <property type="nucleotide sequence ID" value="NZ_JAVRFD010000001.1"/>
</dbReference>
<organism evidence="1 2">
    <name type="scientific">Streptomyces lonegramiae</name>
    <dbReference type="NCBI Taxonomy" id="3075524"/>
    <lineage>
        <taxon>Bacteria</taxon>
        <taxon>Bacillati</taxon>
        <taxon>Actinomycetota</taxon>
        <taxon>Actinomycetes</taxon>
        <taxon>Kitasatosporales</taxon>
        <taxon>Streptomycetaceae</taxon>
        <taxon>Streptomyces</taxon>
    </lineage>
</organism>
<accession>A0ABU2X655</accession>
<comment type="caution">
    <text evidence="1">The sequence shown here is derived from an EMBL/GenBank/DDBJ whole genome shotgun (WGS) entry which is preliminary data.</text>
</comment>
<evidence type="ECO:0000313" key="1">
    <source>
        <dbReference type="EMBL" id="MDT0541302.1"/>
    </source>
</evidence>
<name>A0ABU2X655_9ACTN</name>